<gene>
    <name evidence="1" type="ORF">BBOV_III009310</name>
</gene>
<reference evidence="1" key="1">
    <citation type="journal article" date="2007" name="PLoS Pathog.">
        <title>Genome sequence of Babesia bovis and comparative analysis of apicomplexan hemoprotozoa.</title>
        <authorList>
            <person name="Brayton K.A."/>
            <person name="Lau A.O.T."/>
            <person name="Herndon D.R."/>
            <person name="Hannick L."/>
            <person name="Kappmeyer L.S."/>
            <person name="Berens S.J."/>
            <person name="Bidwell S.L."/>
            <person name="Brown W.C."/>
            <person name="Crabtree J."/>
            <person name="Fadrosh D."/>
            <person name="Feldblum T."/>
            <person name="Forberger H.A."/>
            <person name="Haas B.J."/>
            <person name="Howell J.M."/>
            <person name="Khouri H."/>
            <person name="Koo H."/>
            <person name="Mann D.J."/>
            <person name="Norimine J."/>
            <person name="Paulsen I.T."/>
            <person name="Radune D."/>
            <person name="Ren Q."/>
            <person name="Smith R.K. Jr."/>
            <person name="Suarez C.E."/>
            <person name="White O."/>
            <person name="Wortman J.R."/>
            <person name="Knowles D.P. Jr."/>
            <person name="McElwain T.F."/>
            <person name="Nene V.M."/>
        </authorList>
    </citation>
    <scope>NUCLEOTIDE SEQUENCE [LARGE SCALE GENOMIC DNA]</scope>
    <source>
        <strain evidence="1">T2Bo</strain>
    </source>
</reference>
<accession>A7APK3</accession>
<organism evidence="1">
    <name type="scientific">Babesia bovis</name>
    <dbReference type="NCBI Taxonomy" id="5865"/>
    <lineage>
        <taxon>Eukaryota</taxon>
        <taxon>Sar</taxon>
        <taxon>Alveolata</taxon>
        <taxon>Apicomplexa</taxon>
        <taxon>Aconoidasida</taxon>
        <taxon>Piroplasmida</taxon>
        <taxon>Babesiidae</taxon>
        <taxon>Babesia</taxon>
    </lineage>
</organism>
<dbReference type="InParanoid" id="A7APK3"/>
<dbReference type="AlphaFoldDB" id="A7APK3"/>
<protein>
    <submittedName>
        <fullName evidence="1">Uncharacterized protein</fullName>
    </submittedName>
</protein>
<reference evidence="1" key="2">
    <citation type="submission" date="2007-08" db="EMBL/GenBank/DDBJ databases">
        <authorList>
            <person name="Nene V."/>
        </authorList>
    </citation>
    <scope>NUCLEOTIDE SEQUENCE</scope>
    <source>
        <strain evidence="1">T2Bo</strain>
    </source>
</reference>
<dbReference type="VEuPathDB" id="PiroplasmaDB:BBOV_III009300"/>
<comment type="caution">
    <text evidence="1">The sequence shown here is derived from an EMBL/GenBank/DDBJ whole genome shotgun (WGS) entry which is preliminary data.</text>
</comment>
<dbReference type="EMBL" id="AAXT01000001">
    <property type="protein sequence ID" value="EDO08487.1"/>
    <property type="molecule type" value="Genomic_DNA"/>
</dbReference>
<proteinExistence type="predicted"/>
<sequence>MTSLKNDDCIDMVEMMEEEQKNSQILLNAALESLEMEHTKSKSTIETQHNDLLKEEKGKYDAIRKVNHSEIERLKALIRECKAKDNIQPSNTSASANSFRRILPTDNNTNAKSNGNSVQFKVFIQNHLSIMVQTPTYITERTTGSDMKSTAMELLKKVPRRKCIRRTASTTDKVEAPKDELDLFC</sequence>
<name>A7APK3_BABBO</name>
<evidence type="ECO:0000313" key="1">
    <source>
        <dbReference type="EMBL" id="EDO08487.1"/>
    </source>
</evidence>